<dbReference type="GO" id="GO:0016020">
    <property type="term" value="C:membrane"/>
    <property type="evidence" value="ECO:0007669"/>
    <property type="project" value="UniProtKB-SubCell"/>
</dbReference>
<keyword evidence="5" id="KW-0472">Membrane</keyword>
<accession>A0A6S6VBF8</accession>
<dbReference type="PANTHER" id="PTHR21659:SF112">
    <property type="entry name" value="PROTEIN SNA2-RELATED"/>
    <property type="match status" value="1"/>
</dbReference>
<sequence>MPSSTSNVLLYFLAIWVPFVSVAIKRGCTADLFINIALCCLAWIPGIIHAWYIISKSEKAEKIQSAVAGADEPK</sequence>
<evidence type="ECO:0000256" key="1">
    <source>
        <dbReference type="ARBA" id="ARBA00004370"/>
    </source>
</evidence>
<dbReference type="Pfam" id="PF01679">
    <property type="entry name" value="Pmp3"/>
    <property type="match status" value="1"/>
</dbReference>
<gene>
    <name evidence="6" type="ORF">PTTW11_02568</name>
</gene>
<organism evidence="6 7">
    <name type="scientific">Pyrenophora teres f. teres</name>
    <dbReference type="NCBI Taxonomy" id="97479"/>
    <lineage>
        <taxon>Eukaryota</taxon>
        <taxon>Fungi</taxon>
        <taxon>Dikarya</taxon>
        <taxon>Ascomycota</taxon>
        <taxon>Pezizomycotina</taxon>
        <taxon>Dothideomycetes</taxon>
        <taxon>Pleosporomycetidae</taxon>
        <taxon>Pleosporales</taxon>
        <taxon>Pleosporineae</taxon>
        <taxon>Pleosporaceae</taxon>
        <taxon>Pyrenophora</taxon>
    </lineage>
</organism>
<keyword evidence="3" id="KW-0812">Transmembrane</keyword>
<protein>
    <submittedName>
        <fullName evidence="6">Pmp3 domain containing protein</fullName>
    </submittedName>
</protein>
<reference evidence="6" key="1">
    <citation type="submission" date="2021-02" db="EMBL/GenBank/DDBJ databases">
        <authorList>
            <person name="Syme A R."/>
            <person name="Syme A R."/>
            <person name="Moolhuijzen P."/>
        </authorList>
    </citation>
    <scope>NUCLEOTIDE SEQUENCE</scope>
    <source>
        <strain evidence="6">W1-1</strain>
    </source>
</reference>
<evidence type="ECO:0000256" key="2">
    <source>
        <dbReference type="ARBA" id="ARBA00009530"/>
    </source>
</evidence>
<evidence type="ECO:0000256" key="3">
    <source>
        <dbReference type="ARBA" id="ARBA00022692"/>
    </source>
</evidence>
<keyword evidence="4" id="KW-1133">Transmembrane helix</keyword>
<dbReference type="EMBL" id="HG992978">
    <property type="protein sequence ID" value="CAE7013881.1"/>
    <property type="molecule type" value="Genomic_DNA"/>
</dbReference>
<proteinExistence type="inferred from homology"/>
<dbReference type="PANTHER" id="PTHR21659">
    <property type="entry name" value="HYDROPHOBIC PROTEIN RCI2 LOW TEMPERATURE AND SALT RESPONSIVE PROTEIN LTI6 -RELATED"/>
    <property type="match status" value="1"/>
</dbReference>
<evidence type="ECO:0000256" key="4">
    <source>
        <dbReference type="ARBA" id="ARBA00022989"/>
    </source>
</evidence>
<comment type="subcellular location">
    <subcellularLocation>
        <location evidence="1">Membrane</location>
    </subcellularLocation>
</comment>
<dbReference type="InterPro" id="IPR000612">
    <property type="entry name" value="PMP3"/>
</dbReference>
<comment type="similarity">
    <text evidence="2">Belongs to the UPF0057 (PMP3) family.</text>
</comment>
<name>A0A6S6VBF8_9PLEO</name>
<evidence type="ECO:0000313" key="6">
    <source>
        <dbReference type="EMBL" id="CAE7013881.1"/>
    </source>
</evidence>
<evidence type="ECO:0000256" key="5">
    <source>
        <dbReference type="ARBA" id="ARBA00023136"/>
    </source>
</evidence>
<dbReference type="Proteomes" id="UP000472372">
    <property type="component" value="Chromosome 2"/>
</dbReference>
<evidence type="ECO:0000313" key="7">
    <source>
        <dbReference type="Proteomes" id="UP000472372"/>
    </source>
</evidence>
<dbReference type="AlphaFoldDB" id="A0A6S6VBF8"/>